<organism evidence="8 9">
    <name type="scientific">Plenodomus tracheiphilus IPT5</name>
    <dbReference type="NCBI Taxonomy" id="1408161"/>
    <lineage>
        <taxon>Eukaryota</taxon>
        <taxon>Fungi</taxon>
        <taxon>Dikarya</taxon>
        <taxon>Ascomycota</taxon>
        <taxon>Pezizomycotina</taxon>
        <taxon>Dothideomycetes</taxon>
        <taxon>Pleosporomycetidae</taxon>
        <taxon>Pleosporales</taxon>
        <taxon>Pleosporineae</taxon>
        <taxon>Leptosphaeriaceae</taxon>
        <taxon>Plenodomus</taxon>
    </lineage>
</organism>
<comment type="subcellular location">
    <subcellularLocation>
        <location evidence="1">Nucleus</location>
    </subcellularLocation>
</comment>
<gene>
    <name evidence="8" type="ORF">T440DRAFT_413736</name>
</gene>
<evidence type="ECO:0000259" key="7">
    <source>
        <dbReference type="Pfam" id="PF05460"/>
    </source>
</evidence>
<name>A0A6A7BQ57_9PLEO</name>
<accession>A0A6A7BQ57</accession>
<dbReference type="GO" id="GO:0006260">
    <property type="term" value="P:DNA replication"/>
    <property type="evidence" value="ECO:0007669"/>
    <property type="project" value="UniProtKB-KW"/>
</dbReference>
<evidence type="ECO:0000313" key="9">
    <source>
        <dbReference type="Proteomes" id="UP000799423"/>
    </source>
</evidence>
<dbReference type="EMBL" id="MU006289">
    <property type="protein sequence ID" value="KAF2856438.1"/>
    <property type="molecule type" value="Genomic_DNA"/>
</dbReference>
<proteinExistence type="inferred from homology"/>
<keyword evidence="4" id="KW-0238">DNA-binding</keyword>
<dbReference type="AlphaFoldDB" id="A0A6A7BQ57"/>
<evidence type="ECO:0000256" key="6">
    <source>
        <dbReference type="SAM" id="MobiDB-lite"/>
    </source>
</evidence>
<evidence type="ECO:0000256" key="5">
    <source>
        <dbReference type="ARBA" id="ARBA00023242"/>
    </source>
</evidence>
<dbReference type="Proteomes" id="UP000799423">
    <property type="component" value="Unassembled WGS sequence"/>
</dbReference>
<evidence type="ECO:0000256" key="4">
    <source>
        <dbReference type="ARBA" id="ARBA00023125"/>
    </source>
</evidence>
<dbReference type="GO" id="GO:0003677">
    <property type="term" value="F:DNA binding"/>
    <property type="evidence" value="ECO:0007669"/>
    <property type="project" value="UniProtKB-KW"/>
</dbReference>
<evidence type="ECO:0000256" key="3">
    <source>
        <dbReference type="ARBA" id="ARBA00022705"/>
    </source>
</evidence>
<dbReference type="InterPro" id="IPR008721">
    <property type="entry name" value="ORC6_cyclin_first"/>
</dbReference>
<keyword evidence="5" id="KW-0539">Nucleus</keyword>
<evidence type="ECO:0000313" key="8">
    <source>
        <dbReference type="EMBL" id="KAF2856438.1"/>
    </source>
</evidence>
<sequence length="362" mass="39768">MSKASVEQALTGLIPTLNGPLPPELLELALSLLARSRSVASSLKSDEEIARPYACAQLACERLKKRLNLPAITSRPPCPPRIYKKLYAYLTSALIPASAETPSQPQTPRKNKDSAPASARNTPSKTPASSRKTPRSTRGSANTFQEAPEWVMPAIRSLVNAFKYPAAAPHIYTGVETILPLLARMSAAETPSRRSRGADTSSAGVTDVRVLGLIGVIFLYVFSRMKDIKVSARQYEEWREKAVITLADTPVGQRSSVEDISLTTESLMPMAQEEGWLGMEWFLNVLPEAGGIESMEGVEMTAQNPHTRGITTQAQGIRGGSEYTGLGTMMQEATDYLGERQRNDYERWRTQILTRIQEIKTT</sequence>
<evidence type="ECO:0000256" key="1">
    <source>
        <dbReference type="ARBA" id="ARBA00004123"/>
    </source>
</evidence>
<protein>
    <recommendedName>
        <fullName evidence="7">ORC6 first cyclin-like domain-containing protein</fullName>
    </recommendedName>
</protein>
<comment type="similarity">
    <text evidence="2">Belongs to the ORC6 family.</text>
</comment>
<dbReference type="Pfam" id="PF05460">
    <property type="entry name" value="ORC6"/>
    <property type="match status" value="1"/>
</dbReference>
<evidence type="ECO:0000256" key="2">
    <source>
        <dbReference type="ARBA" id="ARBA00010840"/>
    </source>
</evidence>
<keyword evidence="3" id="KW-0235">DNA replication</keyword>
<feature type="region of interest" description="Disordered" evidence="6">
    <location>
        <begin position="98"/>
        <end position="143"/>
    </location>
</feature>
<dbReference type="GO" id="GO:0005664">
    <property type="term" value="C:nuclear origin of replication recognition complex"/>
    <property type="evidence" value="ECO:0007669"/>
    <property type="project" value="InterPro"/>
</dbReference>
<feature type="domain" description="ORC6 first cyclin-like" evidence="7">
    <location>
        <begin position="10"/>
        <end position="96"/>
    </location>
</feature>
<dbReference type="OrthoDB" id="5367324at2759"/>
<reference evidence="8" key="1">
    <citation type="submission" date="2020-01" db="EMBL/GenBank/DDBJ databases">
        <authorList>
            <consortium name="DOE Joint Genome Institute"/>
            <person name="Haridas S."/>
            <person name="Albert R."/>
            <person name="Binder M."/>
            <person name="Bloem J."/>
            <person name="Labutti K."/>
            <person name="Salamov A."/>
            <person name="Andreopoulos B."/>
            <person name="Baker S.E."/>
            <person name="Barry K."/>
            <person name="Bills G."/>
            <person name="Bluhm B.H."/>
            <person name="Cannon C."/>
            <person name="Castanera R."/>
            <person name="Culley D.E."/>
            <person name="Daum C."/>
            <person name="Ezra D."/>
            <person name="Gonzalez J.B."/>
            <person name="Henrissat B."/>
            <person name="Kuo A."/>
            <person name="Liang C."/>
            <person name="Lipzen A."/>
            <person name="Lutzoni F."/>
            <person name="Magnuson J."/>
            <person name="Mondo S."/>
            <person name="Nolan M."/>
            <person name="Ohm R."/>
            <person name="Pangilinan J."/>
            <person name="Park H.-J."/>
            <person name="Ramirez L."/>
            <person name="Alfaro M."/>
            <person name="Sun H."/>
            <person name="Tritt A."/>
            <person name="Yoshinaga Y."/>
            <person name="Zwiers L.-H."/>
            <person name="Turgeon B.G."/>
            <person name="Goodwin S.B."/>
            <person name="Spatafora J.W."/>
            <person name="Crous P.W."/>
            <person name="Grigoriev I.V."/>
        </authorList>
    </citation>
    <scope>NUCLEOTIDE SEQUENCE</scope>
    <source>
        <strain evidence="8">IPT5</strain>
    </source>
</reference>
<keyword evidence="9" id="KW-1185">Reference proteome</keyword>
<feature type="compositionally biased region" description="Polar residues" evidence="6">
    <location>
        <begin position="119"/>
        <end position="143"/>
    </location>
</feature>